<protein>
    <recommendedName>
        <fullName evidence="10">Cytochrome P450</fullName>
    </recommendedName>
</protein>
<dbReference type="PRINTS" id="PR00385">
    <property type="entry name" value="P450"/>
</dbReference>
<evidence type="ECO:0000256" key="6">
    <source>
        <dbReference type="RuleBase" id="RU000461"/>
    </source>
</evidence>
<name>A0AAV5MU03_9ROSI</name>
<dbReference type="GO" id="GO:0016705">
    <property type="term" value="F:oxidoreductase activity, acting on paired donors, with incorporation or reduction of molecular oxygen"/>
    <property type="evidence" value="ECO:0007669"/>
    <property type="project" value="InterPro"/>
</dbReference>
<dbReference type="PANTHER" id="PTHR47950:SF15">
    <property type="entry name" value="CYTOCHROME P450"/>
    <property type="match status" value="1"/>
</dbReference>
<keyword evidence="9" id="KW-1185">Reference proteome</keyword>
<keyword evidence="7" id="KW-0732">Signal</keyword>
<dbReference type="GO" id="GO:0005506">
    <property type="term" value="F:iron ion binding"/>
    <property type="evidence" value="ECO:0007669"/>
    <property type="project" value="InterPro"/>
</dbReference>
<dbReference type="Pfam" id="PF00067">
    <property type="entry name" value="p450"/>
    <property type="match status" value="2"/>
</dbReference>
<evidence type="ECO:0000256" key="2">
    <source>
        <dbReference type="ARBA" id="ARBA00022723"/>
    </source>
</evidence>
<evidence type="ECO:0000256" key="1">
    <source>
        <dbReference type="ARBA" id="ARBA00010617"/>
    </source>
</evidence>
<evidence type="ECO:0000256" key="3">
    <source>
        <dbReference type="ARBA" id="ARBA00023002"/>
    </source>
</evidence>
<dbReference type="FunFam" id="1.10.630.10:FF:000007">
    <property type="entry name" value="Cytochrome P450 76C4"/>
    <property type="match status" value="1"/>
</dbReference>
<comment type="similarity">
    <text evidence="1 6">Belongs to the cytochrome P450 family.</text>
</comment>
<dbReference type="InterPro" id="IPR017972">
    <property type="entry name" value="Cyt_P450_CS"/>
</dbReference>
<dbReference type="SUPFAM" id="SSF48264">
    <property type="entry name" value="Cytochrome P450"/>
    <property type="match status" value="2"/>
</dbReference>
<accession>A0AAV5MU03</accession>
<evidence type="ECO:0000256" key="7">
    <source>
        <dbReference type="SAM" id="SignalP"/>
    </source>
</evidence>
<dbReference type="GO" id="GO:0004497">
    <property type="term" value="F:monooxygenase activity"/>
    <property type="evidence" value="ECO:0007669"/>
    <property type="project" value="UniProtKB-KW"/>
</dbReference>
<evidence type="ECO:0008006" key="10">
    <source>
        <dbReference type="Google" id="ProtNLM"/>
    </source>
</evidence>
<evidence type="ECO:0000313" key="8">
    <source>
        <dbReference type="EMBL" id="GKV52464.1"/>
    </source>
</evidence>
<dbReference type="EMBL" id="BPVZ01000713">
    <property type="protein sequence ID" value="GKV52464.1"/>
    <property type="molecule type" value="Genomic_DNA"/>
</dbReference>
<dbReference type="PROSITE" id="PS00086">
    <property type="entry name" value="CYTOCHROME_P450"/>
    <property type="match status" value="1"/>
</dbReference>
<proteinExistence type="inferred from homology"/>
<comment type="caution">
    <text evidence="8">The sequence shown here is derived from an EMBL/GenBank/DDBJ whole genome shotgun (WGS) entry which is preliminary data.</text>
</comment>
<dbReference type="Proteomes" id="UP001054252">
    <property type="component" value="Unassembled WGS sequence"/>
</dbReference>
<feature type="signal peptide" evidence="7">
    <location>
        <begin position="1"/>
        <end position="19"/>
    </location>
</feature>
<dbReference type="PANTHER" id="PTHR47950">
    <property type="entry name" value="CYTOCHROME P450, FAMILY 76, SUBFAMILY C, POLYPEPTIDE 5-RELATED"/>
    <property type="match status" value="1"/>
</dbReference>
<dbReference type="InterPro" id="IPR001128">
    <property type="entry name" value="Cyt_P450"/>
</dbReference>
<dbReference type="InterPro" id="IPR036396">
    <property type="entry name" value="Cyt_P450_sf"/>
</dbReference>
<sequence>MDITSTLFVLLSIFLLSAALILPWRQRRCHQNGSSPPGPPGWPFFGNIFDLGATPHQMLYELKPKYGPVLWLKLGSVNTLVIQSAEAAAELFKNHDQVFCDRRIPASLTAHNFNQGGISLGKYSRPYWRMLRRLYATELMVNRRINDLASVRQKCINNMIRFMEEDAAVMEWGAMPNVVDFFPALKWLDPQGIKRNMEKEMGRALKIISKFVKQRIEEKELGKEKQTKDLLDVLLEHQSDGKDGDDELNEQKVIIFILEMFFAGSDTNSATIEWAMAELLRKPDSMRKAKEELDRVIGPNRKVEESDVEELHYLQAVIKETLRLHPPVPLLLPRNCIEDTHFMGYFIPKDTQLWVNVWAIGRDLDTWEDPLLFKPERFLDSKIDYKGQNFELIPFGSGRRICPGVALGHRVLHLTLATLLHCFDWELSNNTTSGQLDMSEKTGIAIRKHVPLKAIPKKRVMKCFLQGLKQAAIPYSARWQSCSTTQKAIGRDPDAWEDPSIFEPERLLHLGLASLLHYFDLELPINTTPADVDMNERNGIAVRKLVPLKVIPNKEEL</sequence>
<dbReference type="Gene3D" id="1.10.630.10">
    <property type="entry name" value="Cytochrome P450"/>
    <property type="match status" value="2"/>
</dbReference>
<evidence type="ECO:0000313" key="9">
    <source>
        <dbReference type="Proteomes" id="UP001054252"/>
    </source>
</evidence>
<evidence type="ECO:0000256" key="4">
    <source>
        <dbReference type="ARBA" id="ARBA00023004"/>
    </source>
</evidence>
<dbReference type="InterPro" id="IPR002401">
    <property type="entry name" value="Cyt_P450_E_grp-I"/>
</dbReference>
<keyword evidence="5 6" id="KW-0349">Heme</keyword>
<feature type="binding site" description="axial binding residue" evidence="5">
    <location>
        <position position="402"/>
    </location>
    <ligand>
        <name>heme</name>
        <dbReference type="ChEBI" id="CHEBI:30413"/>
    </ligand>
    <ligandPart>
        <name>Fe</name>
        <dbReference type="ChEBI" id="CHEBI:18248"/>
    </ligandPart>
</feature>
<feature type="chain" id="PRO_5043349492" description="Cytochrome P450" evidence="7">
    <location>
        <begin position="20"/>
        <end position="557"/>
    </location>
</feature>
<reference evidence="8 9" key="1">
    <citation type="journal article" date="2021" name="Commun. Biol.">
        <title>The genome of Shorea leprosula (Dipterocarpaceae) highlights the ecological relevance of drought in aseasonal tropical rainforests.</title>
        <authorList>
            <person name="Ng K.K.S."/>
            <person name="Kobayashi M.J."/>
            <person name="Fawcett J.A."/>
            <person name="Hatakeyama M."/>
            <person name="Paape T."/>
            <person name="Ng C.H."/>
            <person name="Ang C.C."/>
            <person name="Tnah L.H."/>
            <person name="Lee C.T."/>
            <person name="Nishiyama T."/>
            <person name="Sese J."/>
            <person name="O'Brien M.J."/>
            <person name="Copetti D."/>
            <person name="Mohd Noor M.I."/>
            <person name="Ong R.C."/>
            <person name="Putra M."/>
            <person name="Sireger I.Z."/>
            <person name="Indrioko S."/>
            <person name="Kosugi Y."/>
            <person name="Izuno A."/>
            <person name="Isagi Y."/>
            <person name="Lee S.L."/>
            <person name="Shimizu K.K."/>
        </authorList>
    </citation>
    <scope>NUCLEOTIDE SEQUENCE [LARGE SCALE GENOMIC DNA]</scope>
    <source>
        <strain evidence="8">214</strain>
    </source>
</reference>
<gene>
    <name evidence="8" type="ORF">SLEP1_g59041</name>
</gene>
<keyword evidence="4 5" id="KW-0408">Iron</keyword>
<evidence type="ECO:0000256" key="5">
    <source>
        <dbReference type="PIRSR" id="PIRSR602401-1"/>
    </source>
</evidence>
<dbReference type="AlphaFoldDB" id="A0AAV5MU03"/>
<organism evidence="8 9">
    <name type="scientific">Rubroshorea leprosula</name>
    <dbReference type="NCBI Taxonomy" id="152421"/>
    <lineage>
        <taxon>Eukaryota</taxon>
        <taxon>Viridiplantae</taxon>
        <taxon>Streptophyta</taxon>
        <taxon>Embryophyta</taxon>
        <taxon>Tracheophyta</taxon>
        <taxon>Spermatophyta</taxon>
        <taxon>Magnoliopsida</taxon>
        <taxon>eudicotyledons</taxon>
        <taxon>Gunneridae</taxon>
        <taxon>Pentapetalae</taxon>
        <taxon>rosids</taxon>
        <taxon>malvids</taxon>
        <taxon>Malvales</taxon>
        <taxon>Dipterocarpaceae</taxon>
        <taxon>Rubroshorea</taxon>
    </lineage>
</organism>
<dbReference type="GO" id="GO:0020037">
    <property type="term" value="F:heme binding"/>
    <property type="evidence" value="ECO:0007669"/>
    <property type="project" value="InterPro"/>
</dbReference>
<keyword evidence="3 6" id="KW-0560">Oxidoreductase</keyword>
<comment type="cofactor">
    <cofactor evidence="5">
        <name>heme</name>
        <dbReference type="ChEBI" id="CHEBI:30413"/>
    </cofactor>
</comment>
<dbReference type="PRINTS" id="PR00463">
    <property type="entry name" value="EP450I"/>
</dbReference>
<keyword evidence="6" id="KW-0503">Monooxygenase</keyword>
<keyword evidence="2 5" id="KW-0479">Metal-binding</keyword>